<protein>
    <submittedName>
        <fullName evidence="1">Uncharacterized protein</fullName>
    </submittedName>
</protein>
<gene>
    <name evidence="1" type="ORF">METZ01_LOCUS307278</name>
</gene>
<proteinExistence type="predicted"/>
<reference evidence="1" key="1">
    <citation type="submission" date="2018-05" db="EMBL/GenBank/DDBJ databases">
        <authorList>
            <person name="Lanie J.A."/>
            <person name="Ng W.-L."/>
            <person name="Kazmierczak K.M."/>
            <person name="Andrzejewski T.M."/>
            <person name="Davidsen T.M."/>
            <person name="Wayne K.J."/>
            <person name="Tettelin H."/>
            <person name="Glass J.I."/>
            <person name="Rusch D."/>
            <person name="Podicherti R."/>
            <person name="Tsui H.-C.T."/>
            <person name="Winkler M.E."/>
        </authorList>
    </citation>
    <scope>NUCLEOTIDE SEQUENCE</scope>
</reference>
<dbReference type="AlphaFoldDB" id="A0A382MZM4"/>
<accession>A0A382MZM4</accession>
<sequence length="29" mass="3139">VFLTDIAQISSEILTLQLFKGLVGQCEAT</sequence>
<dbReference type="EMBL" id="UINC01097044">
    <property type="protein sequence ID" value="SVC54424.1"/>
    <property type="molecule type" value="Genomic_DNA"/>
</dbReference>
<name>A0A382MZM4_9ZZZZ</name>
<evidence type="ECO:0000313" key="1">
    <source>
        <dbReference type="EMBL" id="SVC54424.1"/>
    </source>
</evidence>
<organism evidence="1">
    <name type="scientific">marine metagenome</name>
    <dbReference type="NCBI Taxonomy" id="408172"/>
    <lineage>
        <taxon>unclassified sequences</taxon>
        <taxon>metagenomes</taxon>
        <taxon>ecological metagenomes</taxon>
    </lineage>
</organism>
<feature type="non-terminal residue" evidence="1">
    <location>
        <position position="1"/>
    </location>
</feature>